<gene>
    <name evidence="1" type="ORF">Amon02_000383300</name>
</gene>
<accession>A0ACB5T1Z5</accession>
<comment type="caution">
    <text evidence="1">The sequence shown here is derived from an EMBL/GenBank/DDBJ whole genome shotgun (WGS) entry which is preliminary data.</text>
</comment>
<evidence type="ECO:0000313" key="2">
    <source>
        <dbReference type="Proteomes" id="UP001165064"/>
    </source>
</evidence>
<dbReference type="Proteomes" id="UP001165064">
    <property type="component" value="Unassembled WGS sequence"/>
</dbReference>
<name>A0ACB5T1Z5_AMBMO</name>
<evidence type="ECO:0000313" key="1">
    <source>
        <dbReference type="EMBL" id="GME79229.1"/>
    </source>
</evidence>
<sequence>MIHYSSSGVESDGGYAATTAASAAGYGYDYGASSGYGASYEYPGSYDGRAYGYGENGYGYSQGYAYGYGYQSQSQSQPYAGTGTGTQRESQGHSNSQNQSQSGQNYNHDQLRLIELRMLLLANQIKLHYPFIPGNQFSNFKILQILQVFLQFDLPRFLTIACETFYFNGGSESNDYNSNGSRRRSHSHSNSQASSPTNTETSSNHSHSHSHSRPHSHSHTRSKQTASATSSQFRALFPVASCFIFQDFAILLSLVRRYKYLIETQNQTKKLIYSFNEFFNLFERNFKGFLKTDGQLVELIYTLRDSFANFENVVAGTADYGGADGYDQGKGHERDANGRQHEFATNTANVPTPATNASNNNNSPSSTNVANGVQNQASGQHDPLPIELDISFLQDDPLFFQLFYSNPRSFDSITS</sequence>
<keyword evidence="2" id="KW-1185">Reference proteome</keyword>
<dbReference type="EMBL" id="BSXS01002496">
    <property type="protein sequence ID" value="GME79229.1"/>
    <property type="molecule type" value="Genomic_DNA"/>
</dbReference>
<reference evidence="1" key="1">
    <citation type="submission" date="2023-04" db="EMBL/GenBank/DDBJ databases">
        <title>Ambrosiozyma monospora NBRC 10751.</title>
        <authorList>
            <person name="Ichikawa N."/>
            <person name="Sato H."/>
            <person name="Tonouchi N."/>
        </authorList>
    </citation>
    <scope>NUCLEOTIDE SEQUENCE</scope>
    <source>
        <strain evidence="1">NBRC 10751</strain>
    </source>
</reference>
<proteinExistence type="predicted"/>
<protein>
    <submittedName>
        <fullName evidence="1">Unnamed protein product</fullName>
    </submittedName>
</protein>
<organism evidence="1 2">
    <name type="scientific">Ambrosiozyma monospora</name>
    <name type="common">Yeast</name>
    <name type="synonym">Endomycopsis monosporus</name>
    <dbReference type="NCBI Taxonomy" id="43982"/>
    <lineage>
        <taxon>Eukaryota</taxon>
        <taxon>Fungi</taxon>
        <taxon>Dikarya</taxon>
        <taxon>Ascomycota</taxon>
        <taxon>Saccharomycotina</taxon>
        <taxon>Pichiomycetes</taxon>
        <taxon>Pichiales</taxon>
        <taxon>Pichiaceae</taxon>
        <taxon>Ambrosiozyma</taxon>
    </lineage>
</organism>